<name>A0A835ND81_9PASS</name>
<evidence type="ECO:0000256" key="1">
    <source>
        <dbReference type="ARBA" id="ARBA00003436"/>
    </source>
</evidence>
<comment type="function">
    <text evidence="1">Potential calcium-dependent cell-adhesion protein. May be involved in the establishment and maintenance of specific neuronal connections in the brain.</text>
</comment>
<keyword evidence="9" id="KW-0472">Membrane</keyword>
<dbReference type="PANTHER" id="PTHR24028:SF73">
    <property type="entry name" value="PROTOCADHERIN GAMMA-B3-RELATED"/>
    <property type="match status" value="1"/>
</dbReference>
<evidence type="ECO:0000259" key="13">
    <source>
        <dbReference type="PROSITE" id="PS50268"/>
    </source>
</evidence>
<dbReference type="FunFam" id="2.60.40.60:FF:000002">
    <property type="entry name" value="Protocadherin alpha 2"/>
    <property type="match status" value="4"/>
</dbReference>
<protein>
    <recommendedName>
        <fullName evidence="13">Cadherin domain-containing protein</fullName>
    </recommendedName>
</protein>
<dbReference type="SMART" id="SM00112">
    <property type="entry name" value="CA"/>
    <property type="match status" value="15"/>
</dbReference>
<feature type="domain" description="Cadherin" evidence="13">
    <location>
        <begin position="149"/>
        <end position="248"/>
    </location>
</feature>
<feature type="compositionally biased region" description="Basic and acidic residues" evidence="12">
    <location>
        <begin position="61"/>
        <end position="74"/>
    </location>
</feature>
<dbReference type="CDD" id="cd11304">
    <property type="entry name" value="Cadherin_repeat"/>
    <property type="match status" value="14"/>
</dbReference>
<comment type="caution">
    <text evidence="14">The sequence shown here is derived from an EMBL/GenBank/DDBJ whole genome shotgun (WGS) entry which is preliminary data.</text>
</comment>
<feature type="region of interest" description="Disordered" evidence="12">
    <location>
        <begin position="61"/>
        <end position="101"/>
    </location>
</feature>
<feature type="domain" description="Cadherin" evidence="13">
    <location>
        <begin position="891"/>
        <end position="987"/>
    </location>
</feature>
<evidence type="ECO:0000313" key="16">
    <source>
        <dbReference type="Proteomes" id="UP000618051"/>
    </source>
</evidence>
<dbReference type="FunFam" id="2.60.40.60:FF:000018">
    <property type="entry name" value="Protocadherin gamma c3"/>
    <property type="match status" value="4"/>
</dbReference>
<feature type="domain" description="Cadherin" evidence="13">
    <location>
        <begin position="1518"/>
        <end position="1626"/>
    </location>
</feature>
<keyword evidence="5" id="KW-0677">Repeat</keyword>
<dbReference type="Pfam" id="PF00028">
    <property type="entry name" value="Cadherin"/>
    <property type="match status" value="12"/>
</dbReference>
<accession>A0A835ND81</accession>
<keyword evidence="8" id="KW-1133">Transmembrane helix</keyword>
<feature type="domain" description="Cadherin" evidence="13">
    <location>
        <begin position="778"/>
        <end position="882"/>
    </location>
</feature>
<dbReference type="GO" id="GO:0005509">
    <property type="term" value="F:calcium ion binding"/>
    <property type="evidence" value="ECO:0007669"/>
    <property type="project" value="UniProtKB-UniRule"/>
</dbReference>
<dbReference type="OrthoDB" id="9216855at2759"/>
<dbReference type="FunFam" id="2.60.40.60:FF:000248">
    <property type="entry name" value="Protocadherin 10"/>
    <property type="match status" value="1"/>
</dbReference>
<organism evidence="14">
    <name type="scientific">Lamprotornis superbus</name>
    <dbReference type="NCBI Taxonomy" id="245042"/>
    <lineage>
        <taxon>Eukaryota</taxon>
        <taxon>Metazoa</taxon>
        <taxon>Chordata</taxon>
        <taxon>Craniata</taxon>
        <taxon>Vertebrata</taxon>
        <taxon>Euteleostomi</taxon>
        <taxon>Archelosauria</taxon>
        <taxon>Archosauria</taxon>
        <taxon>Dinosauria</taxon>
        <taxon>Saurischia</taxon>
        <taxon>Theropoda</taxon>
        <taxon>Coelurosauria</taxon>
        <taxon>Aves</taxon>
        <taxon>Neognathae</taxon>
        <taxon>Neoaves</taxon>
        <taxon>Telluraves</taxon>
        <taxon>Australaves</taxon>
        <taxon>Passeriformes</taxon>
        <taxon>Sturnidae</taxon>
        <taxon>Lamprotornis</taxon>
    </lineage>
</organism>
<dbReference type="PRINTS" id="PR00205">
    <property type="entry name" value="CADHERIN"/>
</dbReference>
<dbReference type="Gene3D" id="2.60.40.60">
    <property type="entry name" value="Cadherins"/>
    <property type="match status" value="16"/>
</dbReference>
<dbReference type="Proteomes" id="UP000618051">
    <property type="component" value="Unassembled WGS sequence"/>
</dbReference>
<dbReference type="InterPro" id="IPR020894">
    <property type="entry name" value="Cadherin_CS"/>
</dbReference>
<keyword evidence="6 11" id="KW-0106">Calcium</keyword>
<feature type="domain" description="Cadherin" evidence="13">
    <location>
        <begin position="470"/>
        <end position="566"/>
    </location>
</feature>
<feature type="domain" description="Cadherin" evidence="13">
    <location>
        <begin position="669"/>
        <end position="777"/>
    </location>
</feature>
<feature type="domain" description="Cadherin" evidence="13">
    <location>
        <begin position="1454"/>
        <end position="1517"/>
    </location>
</feature>
<dbReference type="EMBL" id="JADDUC020000016">
    <property type="protein sequence ID" value="KAI1233990.1"/>
    <property type="molecule type" value="Genomic_DNA"/>
</dbReference>
<feature type="domain" description="Cadherin" evidence="13">
    <location>
        <begin position="1627"/>
        <end position="1731"/>
    </location>
</feature>
<evidence type="ECO:0000256" key="6">
    <source>
        <dbReference type="ARBA" id="ARBA00022837"/>
    </source>
</evidence>
<dbReference type="PROSITE" id="PS50268">
    <property type="entry name" value="CADHERIN_2"/>
    <property type="match status" value="16"/>
</dbReference>
<keyword evidence="4" id="KW-0732">Signal</keyword>
<evidence type="ECO:0000256" key="2">
    <source>
        <dbReference type="ARBA" id="ARBA00004167"/>
    </source>
</evidence>
<dbReference type="SUPFAM" id="SSF49313">
    <property type="entry name" value="Cadherin-like"/>
    <property type="match status" value="15"/>
</dbReference>
<feature type="domain" description="Cadherin" evidence="13">
    <location>
        <begin position="249"/>
        <end position="357"/>
    </location>
</feature>
<evidence type="ECO:0000256" key="8">
    <source>
        <dbReference type="ARBA" id="ARBA00022989"/>
    </source>
</evidence>
<keyword evidence="3" id="KW-0812">Transmembrane</keyword>
<evidence type="ECO:0000256" key="7">
    <source>
        <dbReference type="ARBA" id="ARBA00022889"/>
    </source>
</evidence>
<dbReference type="FunFam" id="2.60.40.60:FF:000006">
    <property type="entry name" value="Protocadherin alpha 2"/>
    <property type="match status" value="2"/>
</dbReference>
<feature type="domain" description="Cadherin" evidence="13">
    <location>
        <begin position="1350"/>
        <end position="1446"/>
    </location>
</feature>
<reference evidence="15" key="3">
    <citation type="submission" date="2022-01" db="EMBL/GenBank/DDBJ databases">
        <authorList>
            <person name="Rubenstein D.R."/>
        </authorList>
    </citation>
    <scope>NUCLEOTIDE SEQUENCE</scope>
    <source>
        <strain evidence="15">SS15</strain>
        <tissue evidence="15">Liver</tissue>
    </source>
</reference>
<dbReference type="GO" id="GO:0005886">
    <property type="term" value="C:plasma membrane"/>
    <property type="evidence" value="ECO:0007669"/>
    <property type="project" value="InterPro"/>
</dbReference>
<evidence type="ECO:0000313" key="14">
    <source>
        <dbReference type="EMBL" id="KAG0113482.1"/>
    </source>
</evidence>
<feature type="domain" description="Cadherin" evidence="13">
    <location>
        <begin position="1237"/>
        <end position="1341"/>
    </location>
</feature>
<feature type="domain" description="Cadherin" evidence="13">
    <location>
        <begin position="598"/>
        <end position="668"/>
    </location>
</feature>
<evidence type="ECO:0000256" key="10">
    <source>
        <dbReference type="ARBA" id="ARBA00023180"/>
    </source>
</evidence>
<dbReference type="EMBL" id="JADDUC010000436">
    <property type="protein sequence ID" value="KAG0113482.1"/>
    <property type="molecule type" value="Genomic_DNA"/>
</dbReference>
<dbReference type="InterPro" id="IPR013164">
    <property type="entry name" value="Cadherin_N"/>
</dbReference>
<proteinExistence type="predicted"/>
<dbReference type="InterPro" id="IPR050174">
    <property type="entry name" value="Protocadherin/Cadherin-CA"/>
</dbReference>
<evidence type="ECO:0000256" key="4">
    <source>
        <dbReference type="ARBA" id="ARBA00022729"/>
    </source>
</evidence>
<gene>
    <name evidence="15" type="ORF">IHE44_0003698</name>
    <name evidence="14" type="ORF">IHE44_010362</name>
</gene>
<keyword evidence="7" id="KW-0130">Cell adhesion</keyword>
<feature type="domain" description="Cadherin" evidence="13">
    <location>
        <begin position="988"/>
        <end position="1127"/>
    </location>
</feature>
<evidence type="ECO:0000256" key="9">
    <source>
        <dbReference type="ARBA" id="ARBA00023136"/>
    </source>
</evidence>
<evidence type="ECO:0000256" key="5">
    <source>
        <dbReference type="ARBA" id="ARBA00022737"/>
    </source>
</evidence>
<evidence type="ECO:0000256" key="12">
    <source>
        <dbReference type="SAM" id="MobiDB-lite"/>
    </source>
</evidence>
<dbReference type="InterPro" id="IPR015919">
    <property type="entry name" value="Cadherin-like_sf"/>
</dbReference>
<dbReference type="Pfam" id="PF08266">
    <property type="entry name" value="Cadherin_2"/>
    <property type="match status" value="4"/>
</dbReference>
<dbReference type="FunFam" id="2.60.40.60:FF:000129">
    <property type="entry name" value="protocadherin alpha-C2 isoform X1"/>
    <property type="match status" value="3"/>
</dbReference>
<comment type="subcellular location">
    <subcellularLocation>
        <location evidence="2">Membrane</location>
        <topology evidence="2">Single-pass membrane protein</topology>
    </subcellularLocation>
</comment>
<dbReference type="PROSITE" id="PS00232">
    <property type="entry name" value="CADHERIN_1"/>
    <property type="match status" value="8"/>
</dbReference>
<feature type="domain" description="Cadherin" evidence="13">
    <location>
        <begin position="1128"/>
        <end position="1236"/>
    </location>
</feature>
<keyword evidence="16" id="KW-1185">Reference proteome</keyword>
<evidence type="ECO:0000256" key="11">
    <source>
        <dbReference type="PROSITE-ProRule" id="PRU00043"/>
    </source>
</evidence>
<evidence type="ECO:0000313" key="15">
    <source>
        <dbReference type="EMBL" id="KAI1233990.1"/>
    </source>
</evidence>
<keyword evidence="10" id="KW-0325">Glycoprotein</keyword>
<dbReference type="PANTHER" id="PTHR24028">
    <property type="entry name" value="CADHERIN-87A"/>
    <property type="match status" value="1"/>
</dbReference>
<sequence length="1858" mass="202914">MREKLWYPEMQKTTAALLLQGPDEKLIKEEMGWRKAEAGGPRWPGPDVSVALCCPRELPVDKAGPERSAALERRRGQRQRPGAVKGRRNSSRSGSRSELQIGGANCPQCCGAAAEMCAAGRRWGRRQRALLCAVLLAAWEAAWGQLRYSVPEETPKGSFVGDVANDLGLQLPGLSERSVRTIERGRTQYFVLHGKTGHLVTAERIDREQLCERVQQCVLRCELIVEGEMKFYEIEVEITDVNDNAPSFQEVDTDLRLSEATALGSRFPLTEAHDPDLGRNSLQSYELSGDEHFSLAVQAGPGGDQRPELVLAKALDREEAAFHELVLRAMDGGDPARTGTARIRVTVVDANDNAPVFSQAEYTVRVPEDVPVGSTLVTVTATDADEGLNGQVKYSFKKKKTSSQIFHLDSETGAITLLRSLDFEEGDAYELDLQAYDGGALFDTTKVVITVIDVNDNKPEISVTSALNAISEDSPPGTVVALLHVQDRDSGANGEVRCSLDGVVPFRLEKSYEDYYRVLTAKELDREQVSEYNVTVRAADGGSPSLQSSAVLALRVLDVNDNAPRLRYAIAEELGRGSLVGPLARDLGLSADELPARKLRIVAGDEKQYFTLEENNRNLRVKDRIDRESICGAVSPCVLSLEAVVENPFDIFHVSVTIQDINDNAPQFDEELVTIEMIESTPPGTRFPLGSARDSDIGANSLQNYELTPNPLFSLLVRESPDGTKHAELVLEKVLDREKQGNHHLILTAVDGGDPVRSGTAQIKINVTDANDNPPVFTKEIYTVRLMENLPEGSLAFQVKATDNDEGTNAEITYSFSDTAKSIRQLFSLDPRTGDVKVTGPLDYEEKKYYEVSVEGKDGGGLTAHAKMHIDIIDVNDHAPTISLLPILNPIPEDSVPSTVVAVINVRDRDSGENGEVSCKMDGNLPFRLETSSENTYKLIIASALDRENVSAYNIAITATDHGKPALSSRTELVLEVSDVNDNAPVFEEAAYSAYVWENNAAGALVVRVQARDADAGSNGRVSYWLAGGSAGAAGAAPLVSVEARSGALELCSGPFCWRRGRRRRTRYFFLDLQNGHLSMMEQVDREEICAAVAKCVLNFEILVKRPMNIYKGEVEILDINDNPPSFPERRSVLEISENTAPGARFPLERAHDPDIGVNSLQNYECSESSYFTLDVKTGDDGVIYPELILVKSLDREQQAAHNLILTATDNGSPVKSGSTTIQVIVLDGNDNAPEFTQSVYKVTVREDVAVGSRVLQVTATDRDEGPNAEVKYSFFKIPEKFDKTFNMDPESGEIVITENLNFEEHEFYELVVQARDAGGLSSHSKVFIKVVDVNNYVPEIIIMSVFSPVPEDTPLGTVIAIFSVQDRDSGENGEVQCSISDSHSFRLEKSFGNYYRVLTAELLDREEVSEYNVTVRAADGGSPPLQSSAVLALRVLDVNDNAPVFLEERYSARLAENNAAGALNGNLYVNERLDREEMCGGTATCSVSFEVLMHNPLNVFHVEVNIQDVNDNAPHFPRDKFQLEINELTSPGARVFLGMAEDPDVGSNSLQRYDLEANRYFTVEVKESEDGSKSAELVLRHSLDRETEPSLRLILTALDGGDPPRTGTAQLWINVTDANDNPPVFAQERYRVSLREDTAPGSTVLNVSASDADVGTNAHITYGFGKMPIKVLQKFMVDAQRGTITLHEALDFEDTRAYSLAVEATDGGGLVAHCKVELEVLDVNDNAPQITILSLSSPVPEDAPAGTVVALLNVNDLDSGENGQASCELSGEAPLSIVASPGGSYKVVTASALDREQASEHRVTVVARDRGRPALSASTELVLEVSDVNDNAPVFEEAAYSASLFQGISEKILSLVF</sequence>
<feature type="domain" description="Cadherin" evidence="13">
    <location>
        <begin position="1732"/>
        <end position="1836"/>
    </location>
</feature>
<evidence type="ECO:0000256" key="3">
    <source>
        <dbReference type="ARBA" id="ARBA00022692"/>
    </source>
</evidence>
<dbReference type="InterPro" id="IPR002126">
    <property type="entry name" value="Cadherin-like_dom"/>
</dbReference>
<reference evidence="15 16" key="2">
    <citation type="journal article" date="2021" name="J. Hered.">
        <title>Feather Gene Expression Elucidates the Developmental Basis of Plumage Iridescence in African Starlings.</title>
        <authorList>
            <person name="Rubenstein D.R."/>
            <person name="Corvelo A."/>
            <person name="MacManes M.D."/>
            <person name="Maia R."/>
            <person name="Narzisi G."/>
            <person name="Rousaki A."/>
            <person name="Vandenabeele P."/>
            <person name="Shawkey M.D."/>
            <person name="Solomon J."/>
        </authorList>
    </citation>
    <scope>NUCLEOTIDE SEQUENCE [LARGE SCALE GENOMIC DNA]</scope>
    <source>
        <strain evidence="15">SS15</strain>
    </source>
</reference>
<reference evidence="14" key="1">
    <citation type="submission" date="2020-10" db="EMBL/GenBank/DDBJ databases">
        <title>Feather gene expression reveals the developmental basis of iridescence in African starlings.</title>
        <authorList>
            <person name="Rubenstein D.R."/>
        </authorList>
    </citation>
    <scope>NUCLEOTIDE SEQUENCE</scope>
    <source>
        <strain evidence="14">SS15</strain>
        <tissue evidence="14">Liver</tissue>
    </source>
</reference>
<feature type="domain" description="Cadherin" evidence="13">
    <location>
        <begin position="358"/>
        <end position="461"/>
    </location>
</feature>
<dbReference type="GO" id="GO:0007156">
    <property type="term" value="P:homophilic cell adhesion via plasma membrane adhesion molecules"/>
    <property type="evidence" value="ECO:0007669"/>
    <property type="project" value="InterPro"/>
</dbReference>